<feature type="region of interest" description="Disordered" evidence="1">
    <location>
        <begin position="1118"/>
        <end position="1229"/>
    </location>
</feature>
<organism evidence="2 3">
    <name type="scientific">Mycena albidolilacea</name>
    <dbReference type="NCBI Taxonomy" id="1033008"/>
    <lineage>
        <taxon>Eukaryota</taxon>
        <taxon>Fungi</taxon>
        <taxon>Dikarya</taxon>
        <taxon>Basidiomycota</taxon>
        <taxon>Agaricomycotina</taxon>
        <taxon>Agaricomycetes</taxon>
        <taxon>Agaricomycetidae</taxon>
        <taxon>Agaricales</taxon>
        <taxon>Marasmiineae</taxon>
        <taxon>Mycenaceae</taxon>
        <taxon>Mycena</taxon>
    </lineage>
</organism>
<feature type="compositionally biased region" description="Basic and acidic residues" evidence="1">
    <location>
        <begin position="722"/>
        <end position="737"/>
    </location>
</feature>
<feature type="compositionally biased region" description="Basic and acidic residues" evidence="1">
    <location>
        <begin position="687"/>
        <end position="708"/>
    </location>
</feature>
<proteinExistence type="predicted"/>
<feature type="compositionally biased region" description="Low complexity" evidence="1">
    <location>
        <begin position="1358"/>
        <end position="1367"/>
    </location>
</feature>
<evidence type="ECO:0000313" key="3">
    <source>
        <dbReference type="Proteomes" id="UP001218218"/>
    </source>
</evidence>
<reference evidence="2" key="1">
    <citation type="submission" date="2023-03" db="EMBL/GenBank/DDBJ databases">
        <title>Massive genome expansion in bonnet fungi (Mycena s.s.) driven by repeated elements and novel gene families across ecological guilds.</title>
        <authorList>
            <consortium name="Lawrence Berkeley National Laboratory"/>
            <person name="Harder C.B."/>
            <person name="Miyauchi S."/>
            <person name="Viragh M."/>
            <person name="Kuo A."/>
            <person name="Thoen E."/>
            <person name="Andreopoulos B."/>
            <person name="Lu D."/>
            <person name="Skrede I."/>
            <person name="Drula E."/>
            <person name="Henrissat B."/>
            <person name="Morin E."/>
            <person name="Kohler A."/>
            <person name="Barry K."/>
            <person name="LaButti K."/>
            <person name="Morin E."/>
            <person name="Salamov A."/>
            <person name="Lipzen A."/>
            <person name="Mereny Z."/>
            <person name="Hegedus B."/>
            <person name="Baldrian P."/>
            <person name="Stursova M."/>
            <person name="Weitz H."/>
            <person name="Taylor A."/>
            <person name="Grigoriev I.V."/>
            <person name="Nagy L.G."/>
            <person name="Martin F."/>
            <person name="Kauserud H."/>
        </authorList>
    </citation>
    <scope>NUCLEOTIDE SEQUENCE</scope>
    <source>
        <strain evidence="2">CBHHK002</strain>
    </source>
</reference>
<feature type="compositionally biased region" description="Polar residues" evidence="1">
    <location>
        <begin position="255"/>
        <end position="264"/>
    </location>
</feature>
<feature type="region of interest" description="Disordered" evidence="1">
    <location>
        <begin position="135"/>
        <end position="158"/>
    </location>
</feature>
<feature type="compositionally biased region" description="Low complexity" evidence="1">
    <location>
        <begin position="1260"/>
        <end position="1272"/>
    </location>
</feature>
<evidence type="ECO:0000256" key="1">
    <source>
        <dbReference type="SAM" id="MobiDB-lite"/>
    </source>
</evidence>
<protein>
    <submittedName>
        <fullName evidence="2">Uncharacterized protein</fullName>
    </submittedName>
</protein>
<dbReference type="EMBL" id="JARIHO010000001">
    <property type="protein sequence ID" value="KAJ7368517.1"/>
    <property type="molecule type" value="Genomic_DNA"/>
</dbReference>
<accession>A0AAD7AUZ4</accession>
<feature type="region of interest" description="Disordered" evidence="1">
    <location>
        <begin position="573"/>
        <end position="798"/>
    </location>
</feature>
<feature type="compositionally biased region" description="Basic and acidic residues" evidence="1">
    <location>
        <begin position="573"/>
        <end position="602"/>
    </location>
</feature>
<feature type="region of interest" description="Disordered" evidence="1">
    <location>
        <begin position="371"/>
        <end position="407"/>
    </location>
</feature>
<feature type="compositionally biased region" description="Low complexity" evidence="1">
    <location>
        <begin position="376"/>
        <end position="385"/>
    </location>
</feature>
<feature type="compositionally biased region" description="Low complexity" evidence="1">
    <location>
        <begin position="39"/>
        <end position="51"/>
    </location>
</feature>
<feature type="compositionally biased region" description="Low complexity" evidence="1">
    <location>
        <begin position="901"/>
        <end position="910"/>
    </location>
</feature>
<gene>
    <name evidence="2" type="ORF">DFH08DRAFT_27953</name>
</gene>
<feature type="region of interest" description="Disordered" evidence="1">
    <location>
        <begin position="214"/>
        <end position="289"/>
    </location>
</feature>
<sequence length="1442" mass="158715">MASNPPQLHLSLHNTTSFKRSFEGYLASPVSAVHDPIDATSSAASSSSSGTGPDGDENRRKRARSASTPNEPEGRSSEASSSTLSSFDSDTSDSFSHSGSSQAPHRHLLLDLGLGRTLGSSVALGLGIASTEMQLGGRATSEPPPRIPTPELLESEDVDMPDIDIDFSRDEEHEEEQTSPAEHVRQSVDRFNAFDRHISVLRSSSPPVIPLPTSLSSHQVSLSPPTLPPLPLVDLGLDPEDEEDGDEPEHVPSAAATNIDTSTPPRLDLNLPPTTLSSGPNSPHVATDTAPPQFRERLDLALDGIGEGALHFEAPISPADAGPSFGRYFEPVASTSNAGSGRSAIASPHRTRSFTESPLFEWSVPSALDWDGIPARSPGDSQSRRSPPPSPWQQHFRPSNNNPAAAPDTTVADLRRLLGSTYPPPPPSRLFPRPPSLAAPLSVAATTTAGLDAGSLDLEDAYLDFRMPNARAWDSALDRARNQQRERDRRERERRERERDRERDRERERERQIEREREEEAERERDNPWSLDSIWGSSSGIESFPSARPLRMRRELAEDELTLTLAIQRRRAMERQLQETSDRTDRILDRQRESVEDERPERGQSSMSRAARYLESGLVDPREAPSPPGTRSRPPSDISNPFPNVPWASRRAMRPTEDDVSASRRHVHRSRSGSQSREVGGRWLGRIGRDESTTHFDLFDEWLSEHPTPRSVTPAVGSSRSGTHDEREGYDYPRRNEGPSASSSGELWRARAAGQWQPRLALSPQSAAQPTRTAAHARAQSIPSSSLSSLSSATAQPSLHRLRQRLHGPPRVGATTSLVAESAAAIRRREARSELMERLNRNIGMDIDSDPESDYDFRDPPNIPRPRTRNPRGRDDDRDSVMDSDDDAPHLSYVLGLRPPAAARSSRFRSQGQNESSNSPPLTLRVPSGVRSRSTFEQDSEEPPAASSSSLNSRQPLSIHTRRPIVRLRQHPLGGREITPPASATASVDRRHVSWEAPSPSRDASVSTYQYLSALSHGFDSQSLSISDLAHTITSNSSNEALRTPPSPMWGENSESPFSTLFTRSPAPPPSASRSNVSGTRTHETSRESSVPSLPPPDLGGDFDRGEDILRSAAGARAGVATNSDLPTSHPIRPLTPPSHNPYTGPFRLTMQRREEGLRRAAGGAPRRVPDPPSIPPLYFGADFDNGATPSQSPTGLESRDSRHRPFALPSSQRPQSQGPAPHSEYASSRFAEAERRLFSYGGPITNSPTEGLAGDPRRFFSSRPTPTSSTSHADRLRDTEEQPSSRRYSATDMHNVLARQARLIGSRLAPDSDMPPSRTSRGETDNTDLSRGGFSSSRAERLISRYHEQAEAEARESSSSSTSPWAALPPRRSREDFIRPEVEAHRRRRVMGPRVLMGDAEPPQLRHRAMRDPTFHSMFGFHGATSRFRRRTLGDYMVRTR</sequence>
<feature type="compositionally biased region" description="Basic and acidic residues" evidence="1">
    <location>
        <begin position="1339"/>
        <end position="1357"/>
    </location>
</feature>
<keyword evidence="3" id="KW-1185">Reference proteome</keyword>
<feature type="compositionally biased region" description="Polar residues" evidence="1">
    <location>
        <begin position="911"/>
        <end position="921"/>
    </location>
</feature>
<feature type="compositionally biased region" description="Polar residues" evidence="1">
    <location>
        <begin position="763"/>
        <end position="772"/>
    </location>
</feature>
<feature type="compositionally biased region" description="Polar residues" evidence="1">
    <location>
        <begin position="1328"/>
        <end position="1338"/>
    </location>
</feature>
<feature type="region of interest" description="Disordered" evidence="1">
    <location>
        <begin position="1241"/>
        <end position="1373"/>
    </location>
</feature>
<feature type="compositionally biased region" description="Acidic residues" evidence="1">
    <location>
        <begin position="237"/>
        <end position="247"/>
    </location>
</feature>
<feature type="compositionally biased region" description="Polar residues" evidence="1">
    <location>
        <begin position="214"/>
        <end position="224"/>
    </location>
</feature>
<feature type="compositionally biased region" description="Low complexity" evidence="1">
    <location>
        <begin position="77"/>
        <end position="101"/>
    </location>
</feature>
<name>A0AAD7AUZ4_9AGAR</name>
<feature type="region of interest" description="Disordered" evidence="1">
    <location>
        <begin position="37"/>
        <end position="103"/>
    </location>
</feature>
<feature type="compositionally biased region" description="Basic and acidic residues" evidence="1">
    <location>
        <begin position="872"/>
        <end position="881"/>
    </location>
</feature>
<feature type="compositionally biased region" description="Basic and acidic residues" evidence="1">
    <location>
        <begin position="476"/>
        <end position="527"/>
    </location>
</feature>
<feature type="compositionally biased region" description="Basic and acidic residues" evidence="1">
    <location>
        <begin position="1273"/>
        <end position="1285"/>
    </location>
</feature>
<feature type="compositionally biased region" description="Low complexity" evidence="1">
    <location>
        <begin position="779"/>
        <end position="798"/>
    </location>
</feature>
<feature type="compositionally biased region" description="Basic residues" evidence="1">
    <location>
        <begin position="960"/>
        <end position="970"/>
    </location>
</feature>
<feature type="region of interest" description="Disordered" evidence="1">
    <location>
        <begin position="842"/>
        <end position="1005"/>
    </location>
</feature>
<feature type="region of interest" description="Disordered" evidence="1">
    <location>
        <begin position="1037"/>
        <end position="1106"/>
    </location>
</feature>
<feature type="compositionally biased region" description="Polar residues" evidence="1">
    <location>
        <begin position="1053"/>
        <end position="1063"/>
    </location>
</feature>
<dbReference type="Proteomes" id="UP001218218">
    <property type="component" value="Unassembled WGS sequence"/>
</dbReference>
<evidence type="ECO:0000313" key="2">
    <source>
        <dbReference type="EMBL" id="KAJ7368517.1"/>
    </source>
</evidence>
<comment type="caution">
    <text evidence="2">The sequence shown here is derived from an EMBL/GenBank/DDBJ whole genome shotgun (WGS) entry which is preliminary data.</text>
</comment>
<feature type="region of interest" description="Disordered" evidence="1">
    <location>
        <begin position="476"/>
        <end position="540"/>
    </location>
</feature>
<feature type="compositionally biased region" description="Polar residues" evidence="1">
    <location>
        <begin position="272"/>
        <end position="281"/>
    </location>
</feature>
<feature type="compositionally biased region" description="Polar residues" evidence="1">
    <location>
        <begin position="1210"/>
        <end position="1219"/>
    </location>
</feature>